<feature type="domain" description="PAS" evidence="11">
    <location>
        <begin position="201"/>
        <end position="271"/>
    </location>
</feature>
<dbReference type="SUPFAM" id="SSF55785">
    <property type="entry name" value="PYP-like sensor domain (PAS domain)"/>
    <property type="match status" value="2"/>
</dbReference>
<dbReference type="CDD" id="cd00075">
    <property type="entry name" value="HATPase"/>
    <property type="match status" value="1"/>
</dbReference>
<keyword evidence="6" id="KW-0418">Kinase</keyword>
<keyword evidence="8" id="KW-0902">Two-component regulatory system</keyword>
<dbReference type="InterPro" id="IPR036097">
    <property type="entry name" value="HisK_dim/P_sf"/>
</dbReference>
<reference evidence="13 14" key="1">
    <citation type="journal article" date="2014" name="Genome Announc.">
        <title>Draft Genome Sequences of Three Alkaliphilic Bacillus Strains, Bacillus wakoensis JCM 9140T, Bacillus akibai JCM 9157T, and Bacillus hemicellulosilyticus JCM 9152T.</title>
        <authorList>
            <person name="Yuki M."/>
            <person name="Oshima K."/>
            <person name="Suda W."/>
            <person name="Oshida Y."/>
            <person name="Kitamura K."/>
            <person name="Iida T."/>
            <person name="Hattori M."/>
            <person name="Ohkuma M."/>
        </authorList>
    </citation>
    <scope>NUCLEOTIDE SEQUENCE [LARGE SCALE GENOMIC DNA]</scope>
    <source>
        <strain evidence="13 14">JCM 9157</strain>
    </source>
</reference>
<dbReference type="InterPro" id="IPR003594">
    <property type="entry name" value="HATPase_dom"/>
</dbReference>
<evidence type="ECO:0000256" key="9">
    <source>
        <dbReference type="SAM" id="Phobius"/>
    </source>
</evidence>
<dbReference type="InterPro" id="IPR005467">
    <property type="entry name" value="His_kinase_dom"/>
</dbReference>
<comment type="caution">
    <text evidence="13">The sequence shown here is derived from an EMBL/GenBank/DDBJ whole genome shotgun (WGS) entry which is preliminary data.</text>
</comment>
<dbReference type="Proteomes" id="UP000018896">
    <property type="component" value="Unassembled WGS sequence"/>
</dbReference>
<evidence type="ECO:0000256" key="3">
    <source>
        <dbReference type="ARBA" id="ARBA00022553"/>
    </source>
</evidence>
<keyword evidence="4" id="KW-0808">Transferase</keyword>
<dbReference type="OrthoDB" id="9815750at2"/>
<evidence type="ECO:0000256" key="4">
    <source>
        <dbReference type="ARBA" id="ARBA00022679"/>
    </source>
</evidence>
<dbReference type="Pfam" id="PF02518">
    <property type="entry name" value="HATPase_c"/>
    <property type="match status" value="1"/>
</dbReference>
<dbReference type="GO" id="GO:0005524">
    <property type="term" value="F:ATP binding"/>
    <property type="evidence" value="ECO:0007669"/>
    <property type="project" value="UniProtKB-KW"/>
</dbReference>
<dbReference type="PROSITE" id="PS50112">
    <property type="entry name" value="PAS"/>
    <property type="match status" value="1"/>
</dbReference>
<evidence type="ECO:0000256" key="7">
    <source>
        <dbReference type="ARBA" id="ARBA00022840"/>
    </source>
</evidence>
<evidence type="ECO:0000313" key="13">
    <source>
        <dbReference type="EMBL" id="GAE33273.1"/>
    </source>
</evidence>
<feature type="domain" description="PAC" evidence="12">
    <location>
        <begin position="148"/>
        <end position="200"/>
    </location>
</feature>
<evidence type="ECO:0000256" key="2">
    <source>
        <dbReference type="ARBA" id="ARBA00012438"/>
    </source>
</evidence>
<dbReference type="NCBIfam" id="TIGR00229">
    <property type="entry name" value="sensory_box"/>
    <property type="match status" value="2"/>
</dbReference>
<dbReference type="RefSeq" id="WP_035661208.1">
    <property type="nucleotide sequence ID" value="NZ_BAUV01000001.1"/>
</dbReference>
<dbReference type="InterPro" id="IPR003661">
    <property type="entry name" value="HisK_dim/P_dom"/>
</dbReference>
<feature type="transmembrane region" description="Helical" evidence="9">
    <location>
        <begin position="37"/>
        <end position="58"/>
    </location>
</feature>
<accession>W4QNM4</accession>
<dbReference type="InterPro" id="IPR000700">
    <property type="entry name" value="PAS-assoc_C"/>
</dbReference>
<keyword evidence="7" id="KW-0067">ATP-binding</keyword>
<protein>
    <recommendedName>
        <fullName evidence="2">histidine kinase</fullName>
        <ecNumber evidence="2">2.7.13.3</ecNumber>
    </recommendedName>
</protein>
<comment type="catalytic activity">
    <reaction evidence="1">
        <text>ATP + protein L-histidine = ADP + protein N-phospho-L-histidine.</text>
        <dbReference type="EC" id="2.7.13.3"/>
    </reaction>
</comment>
<proteinExistence type="predicted"/>
<dbReference type="SMART" id="SM00387">
    <property type="entry name" value="HATPase_c"/>
    <property type="match status" value="1"/>
</dbReference>
<dbReference type="Pfam" id="PF00512">
    <property type="entry name" value="HisKA"/>
    <property type="match status" value="1"/>
</dbReference>
<name>W4QNM4_HALA3</name>
<dbReference type="AlphaFoldDB" id="W4QNM4"/>
<feature type="transmembrane region" description="Helical" evidence="9">
    <location>
        <begin position="7"/>
        <end position="25"/>
    </location>
</feature>
<keyword evidence="9" id="KW-0812">Transmembrane</keyword>
<evidence type="ECO:0000259" key="11">
    <source>
        <dbReference type="PROSITE" id="PS50112"/>
    </source>
</evidence>
<dbReference type="PROSITE" id="PS50109">
    <property type="entry name" value="HIS_KIN"/>
    <property type="match status" value="1"/>
</dbReference>
<evidence type="ECO:0000256" key="8">
    <source>
        <dbReference type="ARBA" id="ARBA00023012"/>
    </source>
</evidence>
<keyword evidence="5" id="KW-0547">Nucleotide-binding</keyword>
<dbReference type="InterPro" id="IPR001610">
    <property type="entry name" value="PAC"/>
</dbReference>
<feature type="domain" description="PAC" evidence="12">
    <location>
        <begin position="275"/>
        <end position="326"/>
    </location>
</feature>
<dbReference type="EC" id="2.7.13.3" evidence="2"/>
<dbReference type="GO" id="GO:0000155">
    <property type="term" value="F:phosphorelay sensor kinase activity"/>
    <property type="evidence" value="ECO:0007669"/>
    <property type="project" value="InterPro"/>
</dbReference>
<dbReference type="Gene3D" id="1.10.287.130">
    <property type="match status" value="1"/>
</dbReference>
<dbReference type="SUPFAM" id="SSF55874">
    <property type="entry name" value="ATPase domain of HSP90 chaperone/DNA topoisomerase II/histidine kinase"/>
    <property type="match status" value="1"/>
</dbReference>
<gene>
    <name evidence="13" type="ORF">JCM9157_267</name>
</gene>
<evidence type="ECO:0000259" key="12">
    <source>
        <dbReference type="PROSITE" id="PS50113"/>
    </source>
</evidence>
<dbReference type="PROSITE" id="PS50113">
    <property type="entry name" value="PAC"/>
    <property type="match status" value="2"/>
</dbReference>
<keyword evidence="14" id="KW-1185">Reference proteome</keyword>
<feature type="domain" description="Histidine kinase" evidence="10">
    <location>
        <begin position="339"/>
        <end position="541"/>
    </location>
</feature>
<dbReference type="InterPro" id="IPR004358">
    <property type="entry name" value="Sig_transdc_His_kin-like_C"/>
</dbReference>
<dbReference type="SUPFAM" id="SSF47384">
    <property type="entry name" value="Homodimeric domain of signal transducing histidine kinase"/>
    <property type="match status" value="1"/>
</dbReference>
<dbReference type="PRINTS" id="PR00344">
    <property type="entry name" value="BCTRLSENSOR"/>
</dbReference>
<sequence>MNHKKKMFIYILLALIWVFGTDHMLDHFFLDTDLYVVVQKIKAMFFVLLTSFFIYYSFIKQKENAAMTAEKEKLESLINSMVDFVNFKDANGRWTQANDFALKLFQIDHVDYKGKKDSELGAYSPFYKEALDYCETSDKEAWKIGKMSRWQEVIPMPDGTSKTFDTLKIPHFNADGSRKELVIVGRDITDQVKAEKKLEQSKQKYKSLIEYNPELVYILNAKGEVIETNPMFKALTGYDSNEFIGQSIVSIISEEYQEEFKRAFSEIMTNKKSLINKELKIIRNDGSKRTLRITAVPTVVDDQVEGAIGYALDITKEKETEEHLRKTEKLSVIGELAASVAHEIRNPLTSIKGFIQFMHSNDSKHDSYYQIMLDELERINQISSELLAIGKPREVHFEEANMNDIITSVMWLLESQANLYSVEIDYQKIELHPLIDCEPNQLKQLFINIIKNSVEADAKKISIKIDQENDFLKVTIQDNGNGIDKERLERLGEPFYSSKEKGTGLGLTVSFKIVQSHNGQIYFDSVVNQGTTVTLLFPIKK</sequence>
<dbReference type="Gene3D" id="3.30.565.10">
    <property type="entry name" value="Histidine kinase-like ATPase, C-terminal domain"/>
    <property type="match status" value="1"/>
</dbReference>
<organism evidence="13 14">
    <name type="scientific">Halalkalibacter akibai (strain ATCC 43226 / DSM 21942 / CIP 109018 / JCM 9157 / 1139)</name>
    <name type="common">Bacillus akibai</name>
    <dbReference type="NCBI Taxonomy" id="1236973"/>
    <lineage>
        <taxon>Bacteria</taxon>
        <taxon>Bacillati</taxon>
        <taxon>Bacillota</taxon>
        <taxon>Bacilli</taxon>
        <taxon>Bacillales</taxon>
        <taxon>Bacillaceae</taxon>
        <taxon>Halalkalibacter</taxon>
    </lineage>
</organism>
<dbReference type="Pfam" id="PF08448">
    <property type="entry name" value="PAS_4"/>
    <property type="match status" value="1"/>
</dbReference>
<dbReference type="CDD" id="cd00082">
    <property type="entry name" value="HisKA"/>
    <property type="match status" value="1"/>
</dbReference>
<evidence type="ECO:0000256" key="1">
    <source>
        <dbReference type="ARBA" id="ARBA00000085"/>
    </source>
</evidence>
<dbReference type="Gene3D" id="3.30.450.20">
    <property type="entry name" value="PAS domain"/>
    <property type="match status" value="2"/>
</dbReference>
<dbReference type="InterPro" id="IPR036890">
    <property type="entry name" value="HATPase_C_sf"/>
</dbReference>
<dbReference type="SMART" id="SM00086">
    <property type="entry name" value="PAC"/>
    <property type="match status" value="2"/>
</dbReference>
<evidence type="ECO:0000259" key="10">
    <source>
        <dbReference type="PROSITE" id="PS50109"/>
    </source>
</evidence>
<dbReference type="SMART" id="SM00091">
    <property type="entry name" value="PAS"/>
    <property type="match status" value="2"/>
</dbReference>
<dbReference type="STRING" id="1236973.JCM9157_267"/>
<dbReference type="InterPro" id="IPR013656">
    <property type="entry name" value="PAS_4"/>
</dbReference>
<evidence type="ECO:0000313" key="14">
    <source>
        <dbReference type="Proteomes" id="UP000018896"/>
    </source>
</evidence>
<evidence type="ECO:0000256" key="5">
    <source>
        <dbReference type="ARBA" id="ARBA00022741"/>
    </source>
</evidence>
<dbReference type="eggNOG" id="COG3852">
    <property type="taxonomic scope" value="Bacteria"/>
</dbReference>
<keyword evidence="9" id="KW-0472">Membrane</keyword>
<keyword evidence="9" id="KW-1133">Transmembrane helix</keyword>
<dbReference type="InterPro" id="IPR000014">
    <property type="entry name" value="PAS"/>
</dbReference>
<dbReference type="CDD" id="cd00130">
    <property type="entry name" value="PAS"/>
    <property type="match status" value="1"/>
</dbReference>
<evidence type="ECO:0000256" key="6">
    <source>
        <dbReference type="ARBA" id="ARBA00022777"/>
    </source>
</evidence>
<keyword evidence="3" id="KW-0597">Phosphoprotein</keyword>
<dbReference type="PANTHER" id="PTHR43065">
    <property type="entry name" value="SENSOR HISTIDINE KINASE"/>
    <property type="match status" value="1"/>
</dbReference>
<dbReference type="Pfam" id="PF13426">
    <property type="entry name" value="PAS_9"/>
    <property type="match status" value="1"/>
</dbReference>
<dbReference type="SMART" id="SM00388">
    <property type="entry name" value="HisKA"/>
    <property type="match status" value="1"/>
</dbReference>
<dbReference type="InterPro" id="IPR035965">
    <property type="entry name" value="PAS-like_dom_sf"/>
</dbReference>
<dbReference type="PANTHER" id="PTHR43065:SF34">
    <property type="entry name" value="SPORULATION KINASE A"/>
    <property type="match status" value="1"/>
</dbReference>
<dbReference type="eggNOG" id="COG4191">
    <property type="taxonomic scope" value="Bacteria"/>
</dbReference>
<dbReference type="EMBL" id="BAUV01000001">
    <property type="protein sequence ID" value="GAE33273.1"/>
    <property type="molecule type" value="Genomic_DNA"/>
</dbReference>